<dbReference type="InterPro" id="IPR001645">
    <property type="entry name" value="Folylpolyglutamate_synth"/>
</dbReference>
<comment type="catalytic activity">
    <reaction evidence="16 17">
        <text>(6S)-5,6,7,8-tetrahydrofolyl-(gamma-L-Glu)(n) + L-glutamate + ATP = (6S)-5,6,7,8-tetrahydrofolyl-(gamma-L-Glu)(n+1) + ADP + phosphate + H(+)</text>
        <dbReference type="Rhea" id="RHEA:10580"/>
        <dbReference type="Rhea" id="RHEA-COMP:14738"/>
        <dbReference type="Rhea" id="RHEA-COMP:14740"/>
        <dbReference type="ChEBI" id="CHEBI:15378"/>
        <dbReference type="ChEBI" id="CHEBI:29985"/>
        <dbReference type="ChEBI" id="CHEBI:30616"/>
        <dbReference type="ChEBI" id="CHEBI:43474"/>
        <dbReference type="ChEBI" id="CHEBI:141005"/>
        <dbReference type="ChEBI" id="CHEBI:456216"/>
        <dbReference type="EC" id="6.3.2.17"/>
    </reaction>
</comment>
<dbReference type="GO" id="GO:0005759">
    <property type="term" value="C:mitochondrial matrix"/>
    <property type="evidence" value="ECO:0007669"/>
    <property type="project" value="UniProtKB-SubCell"/>
</dbReference>
<keyword evidence="14" id="KW-0496">Mitochondrion</keyword>
<dbReference type="GO" id="GO:0005829">
    <property type="term" value="C:cytosol"/>
    <property type="evidence" value="ECO:0007669"/>
    <property type="project" value="TreeGrafter"/>
</dbReference>
<dbReference type="FunFam" id="3.90.190.20:FF:000017">
    <property type="entry name" value="Folylpolyglutamate synthase"/>
    <property type="match status" value="1"/>
</dbReference>
<keyword evidence="11" id="KW-0999">Mitochondrion inner membrane</keyword>
<proteinExistence type="inferred from homology"/>
<reference evidence="20" key="1">
    <citation type="journal article" date="2014" name="Genome Biol. Evol.">
        <title>Gene Loss Rather Than Gene Gain Is Associated with a Host Jump from Monocots to Dicots in the Smut Fungus Melanopsichium pennsylvanicum.</title>
        <authorList>
            <person name="Sharma R."/>
            <person name="Mishra B."/>
            <person name="Runge F."/>
            <person name="Thines M."/>
        </authorList>
    </citation>
    <scope>NUCLEOTIDE SEQUENCE</scope>
    <source>
        <strain evidence="20">4</strain>
    </source>
</reference>
<evidence type="ECO:0000256" key="8">
    <source>
        <dbReference type="ARBA" id="ARBA00022598"/>
    </source>
</evidence>
<keyword evidence="12 18" id="KW-0067">ATP-binding</keyword>
<evidence type="ECO:0000256" key="2">
    <source>
        <dbReference type="ARBA" id="ARBA00004305"/>
    </source>
</evidence>
<sequence length="562" mass="61261">MSNAAQAESSITSSTALRTYDDAIDALNSLQSNAATIEALRKSGGRLLDFAIPEMVEYLERIGYTTSDLNRLNVIHITGTKGKGSTSAFVDSLLRQLSPLDGTAQSKIGLYTSPHMTSVRERIRINGQPISHELFTRYFWQVWDRLEANPERKLELTPLRPVYFRFLTLLAFHIFLSEGVQPVILEVGIGGKYDSTNIVPKCVVAGITQLGLDHTAILGNTVEEIGVQKAGIFKPQAPAVCWAHQPGKALDEVSRVAKEVGVSDLKIVDVHPALGSEAAALGTEDTNVVSLGLPGFHQRTNASVALELVNAYLDSEAGRSMFKETAHRVSAQDGNDDLLTIWQKKGLEDARWPGRCQTVPSARKDLGLTWYLDGAHTTDSLGVCLEWFTAMQERQAKSSKECSKRVFVFNCTNGRSAHELLCAVLDTVEKGLGGQVGACGGRSKYALARDYFNEAIFTTNITFEGGGWSSELTSKLLDDDELVNLTVQKQLAETWKELVPESSTQVKIMPSIQAMHNHVVEMAQNGKTECLVSGSLHLVGGVMAHLQQSGCLDDSLVSTVRP</sequence>
<evidence type="ECO:0000256" key="18">
    <source>
        <dbReference type="PIRSR" id="PIRSR038895-1"/>
    </source>
</evidence>
<evidence type="ECO:0000256" key="19">
    <source>
        <dbReference type="PIRSR" id="PIRSR038895-2"/>
    </source>
</evidence>
<dbReference type="SUPFAM" id="SSF53623">
    <property type="entry name" value="MurD-like peptide ligases, catalytic domain"/>
    <property type="match status" value="1"/>
</dbReference>
<dbReference type="PROSITE" id="PS01011">
    <property type="entry name" value="FOLYLPOLYGLU_SYNT_1"/>
    <property type="match status" value="1"/>
</dbReference>
<dbReference type="GO" id="GO:0004326">
    <property type="term" value="F:tetrahydrofolylpolyglutamate synthase activity"/>
    <property type="evidence" value="ECO:0007669"/>
    <property type="project" value="UniProtKB-EC"/>
</dbReference>
<feature type="binding site" evidence="19">
    <location>
        <position position="113"/>
    </location>
    <ligand>
        <name>Mg(2+)</name>
        <dbReference type="ChEBI" id="CHEBI:18420"/>
        <label>1</label>
    </ligand>
</feature>
<evidence type="ECO:0000256" key="12">
    <source>
        <dbReference type="ARBA" id="ARBA00022840"/>
    </source>
</evidence>
<dbReference type="AlphaFoldDB" id="A0A077R610"/>
<evidence type="ECO:0000256" key="10">
    <source>
        <dbReference type="ARBA" id="ARBA00022741"/>
    </source>
</evidence>
<dbReference type="GO" id="GO:0046872">
    <property type="term" value="F:metal ion binding"/>
    <property type="evidence" value="ECO:0007669"/>
    <property type="project" value="UniProtKB-KW"/>
</dbReference>
<evidence type="ECO:0000313" key="20">
    <source>
        <dbReference type="EMBL" id="CDI54506.1"/>
    </source>
</evidence>
<evidence type="ECO:0000256" key="14">
    <source>
        <dbReference type="ARBA" id="ARBA00023128"/>
    </source>
</evidence>
<dbReference type="EC" id="6.3.2.17" evidence="17"/>
<dbReference type="SUPFAM" id="SSF53244">
    <property type="entry name" value="MurD-like peptide ligases, peptide-binding domain"/>
    <property type="match status" value="1"/>
</dbReference>
<dbReference type="Gene3D" id="3.90.190.20">
    <property type="entry name" value="Mur ligase, C-terminal domain"/>
    <property type="match status" value="1"/>
</dbReference>
<comment type="similarity">
    <text evidence="5 17">Belongs to the folylpolyglutamate synthase family.</text>
</comment>
<dbReference type="GO" id="GO:0005524">
    <property type="term" value="F:ATP binding"/>
    <property type="evidence" value="ECO:0007669"/>
    <property type="project" value="UniProtKB-KW"/>
</dbReference>
<comment type="cofactor">
    <cofactor evidence="17">
        <name>a monovalent cation</name>
        <dbReference type="ChEBI" id="CHEBI:60242"/>
    </cofactor>
    <text evidence="17">A monovalent cation.</text>
</comment>
<protein>
    <recommendedName>
        <fullName evidence="17">Folylpolyglutamate synthase</fullName>
        <ecNumber evidence="17">6.3.2.17</ecNumber>
    </recommendedName>
    <alternativeName>
        <fullName evidence="17">Folylpoly-gamma-glutamate synthetase</fullName>
    </alternativeName>
    <alternativeName>
        <fullName evidence="17">Tetrahydrofolylpolyglutamate synthase</fullName>
    </alternativeName>
</protein>
<evidence type="ECO:0000256" key="4">
    <source>
        <dbReference type="ARBA" id="ARBA00005150"/>
    </source>
</evidence>
<dbReference type="UniPathway" id="UPA00850"/>
<feature type="binding site" evidence="19">
    <location>
        <position position="186"/>
    </location>
    <ligand>
        <name>Mg(2+)</name>
        <dbReference type="ChEBI" id="CHEBI:18420"/>
        <label>1</label>
    </ligand>
</feature>
<evidence type="ECO:0000256" key="5">
    <source>
        <dbReference type="ARBA" id="ARBA00008276"/>
    </source>
</evidence>
<comment type="subcellular location">
    <subcellularLocation>
        <location evidence="3">Cytoplasm</location>
    </subcellularLocation>
    <subcellularLocation>
        <location evidence="1">Mitochondrion inner membrane</location>
    </subcellularLocation>
    <subcellularLocation>
        <location evidence="2">Mitochondrion matrix</location>
    </subcellularLocation>
</comment>
<feature type="binding site" evidence="18">
    <location>
        <position position="355"/>
    </location>
    <ligand>
        <name>ATP</name>
        <dbReference type="ChEBI" id="CHEBI:30616"/>
    </ligand>
</feature>
<feature type="binding site" evidence="18">
    <location>
        <position position="373"/>
    </location>
    <ligand>
        <name>ATP</name>
        <dbReference type="ChEBI" id="CHEBI:30616"/>
    </ligand>
</feature>
<evidence type="ECO:0000256" key="9">
    <source>
        <dbReference type="ARBA" id="ARBA00022723"/>
    </source>
</evidence>
<evidence type="ECO:0000256" key="15">
    <source>
        <dbReference type="ARBA" id="ARBA00023136"/>
    </source>
</evidence>
<keyword evidence="8 17" id="KW-0436">Ligase</keyword>
<keyword evidence="10 18" id="KW-0547">Nucleotide-binding</keyword>
<comment type="function">
    <text evidence="17">Catalyzes conversion of folates to polyglutamate derivatives allowing concentration of folate compounds in the cell and the intracellular retention of these cofactors, which are important substrates for most of the folate-dependent enzymes that are involved in one-carbon transfer reactions involved in purine, pyrimidine and amino acid synthesis.</text>
</comment>
<evidence type="ECO:0000256" key="1">
    <source>
        <dbReference type="ARBA" id="ARBA00004273"/>
    </source>
</evidence>
<dbReference type="InterPro" id="IPR036615">
    <property type="entry name" value="Mur_ligase_C_dom_sf"/>
</dbReference>
<dbReference type="FunFam" id="3.40.1190.10:FF:000009">
    <property type="entry name" value="Folylpolyglutamate synthase"/>
    <property type="match status" value="1"/>
</dbReference>
<accession>A0A077R610</accession>
<dbReference type="EMBL" id="HG529615">
    <property type="protein sequence ID" value="CDI54506.1"/>
    <property type="molecule type" value="Genomic_DNA"/>
</dbReference>
<keyword evidence="15" id="KW-0472">Membrane</keyword>
<keyword evidence="6" id="KW-0963">Cytoplasm</keyword>
<dbReference type="InterPro" id="IPR018109">
    <property type="entry name" value="Folylpolyglutamate_synth_CS"/>
</dbReference>
<evidence type="ECO:0000256" key="3">
    <source>
        <dbReference type="ARBA" id="ARBA00004496"/>
    </source>
</evidence>
<dbReference type="GO" id="GO:0006730">
    <property type="term" value="P:one-carbon metabolic process"/>
    <property type="evidence" value="ECO:0007669"/>
    <property type="project" value="UniProtKB-KW"/>
</dbReference>
<dbReference type="PANTHER" id="PTHR11136:SF5">
    <property type="entry name" value="FOLYLPOLYGLUTAMATE SYNTHASE, MITOCHONDRIAL"/>
    <property type="match status" value="1"/>
</dbReference>
<dbReference type="NCBIfam" id="TIGR01499">
    <property type="entry name" value="folC"/>
    <property type="match status" value="1"/>
</dbReference>
<evidence type="ECO:0000256" key="13">
    <source>
        <dbReference type="ARBA" id="ARBA00022842"/>
    </source>
</evidence>
<keyword evidence="13 19" id="KW-0460">Magnesium</keyword>
<comment type="pathway">
    <text evidence="4 17">Cofactor biosynthesis; tetrahydrofolylpolyglutamate biosynthesis.</text>
</comment>
<dbReference type="GO" id="GO:0005743">
    <property type="term" value="C:mitochondrial inner membrane"/>
    <property type="evidence" value="ECO:0007669"/>
    <property type="project" value="UniProtKB-SubCell"/>
</dbReference>
<dbReference type="PIRSF" id="PIRSF038895">
    <property type="entry name" value="FPGS"/>
    <property type="match status" value="1"/>
</dbReference>
<evidence type="ECO:0000256" key="16">
    <source>
        <dbReference type="ARBA" id="ARBA00047493"/>
    </source>
</evidence>
<organism evidence="20">
    <name type="scientific">Melanopsichium pennsylvanicum 4</name>
    <dbReference type="NCBI Taxonomy" id="1398559"/>
    <lineage>
        <taxon>Eukaryota</taxon>
        <taxon>Fungi</taxon>
        <taxon>Dikarya</taxon>
        <taxon>Basidiomycota</taxon>
        <taxon>Ustilaginomycotina</taxon>
        <taxon>Ustilaginomycetes</taxon>
        <taxon>Ustilaginales</taxon>
        <taxon>Ustilaginaceae</taxon>
        <taxon>Melanopsichium</taxon>
    </lineage>
</organism>
<name>A0A077R610_9BASI</name>
<evidence type="ECO:0000256" key="6">
    <source>
        <dbReference type="ARBA" id="ARBA00022490"/>
    </source>
</evidence>
<dbReference type="Gene3D" id="3.40.1190.10">
    <property type="entry name" value="Mur-like, catalytic domain"/>
    <property type="match status" value="1"/>
</dbReference>
<dbReference type="InterPro" id="IPR023600">
    <property type="entry name" value="Folylpolyglutamate_synth_euk"/>
</dbReference>
<keyword evidence="7 17" id="KW-0554">One-carbon metabolism</keyword>
<dbReference type="PROSITE" id="PS01012">
    <property type="entry name" value="FOLYLPOLYGLU_SYNT_2"/>
    <property type="match status" value="1"/>
</dbReference>
<keyword evidence="9 19" id="KW-0479">Metal-binding</keyword>
<dbReference type="InterPro" id="IPR036565">
    <property type="entry name" value="Mur-like_cat_sf"/>
</dbReference>
<dbReference type="PANTHER" id="PTHR11136">
    <property type="entry name" value="FOLYLPOLYGLUTAMATE SYNTHASE-RELATED"/>
    <property type="match status" value="1"/>
</dbReference>
<feature type="binding site" evidence="19">
    <location>
        <position position="214"/>
    </location>
    <ligand>
        <name>Mg(2+)</name>
        <dbReference type="ChEBI" id="CHEBI:18420"/>
        <label>1</label>
    </ligand>
</feature>
<evidence type="ECO:0000256" key="11">
    <source>
        <dbReference type="ARBA" id="ARBA00022792"/>
    </source>
</evidence>
<evidence type="ECO:0000256" key="17">
    <source>
        <dbReference type="PIRNR" id="PIRNR038895"/>
    </source>
</evidence>
<evidence type="ECO:0000256" key="7">
    <source>
        <dbReference type="ARBA" id="ARBA00022563"/>
    </source>
</evidence>